<evidence type="ECO:0000256" key="1">
    <source>
        <dbReference type="SAM" id="MobiDB-lite"/>
    </source>
</evidence>
<protein>
    <submittedName>
        <fullName evidence="2">Uncharacterized protein</fullName>
    </submittedName>
</protein>
<comment type="caution">
    <text evidence="2">The sequence shown here is derived from an EMBL/GenBank/DDBJ whole genome shotgun (WGS) entry which is preliminary data.</text>
</comment>
<accession>A0A553ICN9</accession>
<dbReference type="AlphaFoldDB" id="A0A553ICN9"/>
<organism evidence="2 3">
    <name type="scientific">Xylaria flabelliformis</name>
    <dbReference type="NCBI Taxonomy" id="2512241"/>
    <lineage>
        <taxon>Eukaryota</taxon>
        <taxon>Fungi</taxon>
        <taxon>Dikarya</taxon>
        <taxon>Ascomycota</taxon>
        <taxon>Pezizomycotina</taxon>
        <taxon>Sordariomycetes</taxon>
        <taxon>Xylariomycetidae</taxon>
        <taxon>Xylariales</taxon>
        <taxon>Xylariaceae</taxon>
        <taxon>Xylaria</taxon>
    </lineage>
</organism>
<proteinExistence type="predicted"/>
<feature type="region of interest" description="Disordered" evidence="1">
    <location>
        <begin position="12"/>
        <end position="35"/>
    </location>
</feature>
<evidence type="ECO:0000313" key="2">
    <source>
        <dbReference type="EMBL" id="TRX97956.1"/>
    </source>
</evidence>
<evidence type="ECO:0000313" key="3">
    <source>
        <dbReference type="Proteomes" id="UP000319160"/>
    </source>
</evidence>
<dbReference type="EMBL" id="VFLP01000004">
    <property type="protein sequence ID" value="TRX97956.1"/>
    <property type="molecule type" value="Genomic_DNA"/>
</dbReference>
<gene>
    <name evidence="2" type="ORF">FHL15_001166</name>
</gene>
<dbReference type="Proteomes" id="UP000319160">
    <property type="component" value="Unassembled WGS sequence"/>
</dbReference>
<feature type="compositionally biased region" description="Low complexity" evidence="1">
    <location>
        <begin position="12"/>
        <end position="25"/>
    </location>
</feature>
<sequence>MFTIEITLCNLSSGPSQQSSQQPPSTCYDSENEADPRVILDRDTTKFYDGEIPIATSFQQLLERSPMRNVDALRPLPNDAAVADVRPRMRAKGKFVGTRFDVVDNLQYMFTPRNVKTIGVKIVTRFCLRQNFVTRQSYSKTMLIYTDGTSDRAGSSGGCALKFGNSSKDTVVFPLEKQGPDGSPCRANMSRARFRAVLAALTYKDWYREGWTCVVIQTPHRNLPREASASLSPLGDLAKELDTILADYVKNGCEVSFAYMSRADLTGSPLDPQFADKALKILHIPTEYQTRPTNCIVQMGGSYDGENQGICRTGLHNIVEALVSKIGVPYAAFAPLDRDWPMGEFYFETPLTLNEILTLQNGDIVIGLGVPDIANNAFMLA</sequence>
<name>A0A553ICN9_9PEZI</name>
<keyword evidence="3" id="KW-1185">Reference proteome</keyword>
<dbReference type="OrthoDB" id="407198at2759"/>
<reference evidence="3" key="1">
    <citation type="submission" date="2019-06" db="EMBL/GenBank/DDBJ databases">
        <title>Draft genome sequence of the griseofulvin-producing fungus Xylaria cubensis strain G536.</title>
        <authorList>
            <person name="Mead M.E."/>
            <person name="Raja H.A."/>
            <person name="Steenwyk J.L."/>
            <person name="Knowles S.L."/>
            <person name="Oberlies N.H."/>
            <person name="Rokas A."/>
        </authorList>
    </citation>
    <scope>NUCLEOTIDE SEQUENCE [LARGE SCALE GENOMIC DNA]</scope>
    <source>
        <strain evidence="3">G536</strain>
    </source>
</reference>